<proteinExistence type="predicted"/>
<organism evidence="2 3">
    <name type="scientific">Smittium megazygosporum</name>
    <dbReference type="NCBI Taxonomy" id="133381"/>
    <lineage>
        <taxon>Eukaryota</taxon>
        <taxon>Fungi</taxon>
        <taxon>Fungi incertae sedis</taxon>
        <taxon>Zoopagomycota</taxon>
        <taxon>Kickxellomycotina</taxon>
        <taxon>Harpellomycetes</taxon>
        <taxon>Harpellales</taxon>
        <taxon>Legeriomycetaceae</taxon>
        <taxon>Smittium</taxon>
    </lineage>
</organism>
<dbReference type="Proteomes" id="UP000245609">
    <property type="component" value="Unassembled WGS sequence"/>
</dbReference>
<accession>A0A2T9ZGY3</accession>
<dbReference type="AlphaFoldDB" id="A0A2T9ZGY3"/>
<evidence type="ECO:0000313" key="3">
    <source>
        <dbReference type="Proteomes" id="UP000245609"/>
    </source>
</evidence>
<keyword evidence="3" id="KW-1185">Reference proteome</keyword>
<evidence type="ECO:0000256" key="1">
    <source>
        <dbReference type="SAM" id="Coils"/>
    </source>
</evidence>
<keyword evidence="1" id="KW-0175">Coiled coil</keyword>
<evidence type="ECO:0000313" key="2">
    <source>
        <dbReference type="EMBL" id="PVV03853.1"/>
    </source>
</evidence>
<dbReference type="OrthoDB" id="10519384at2759"/>
<protein>
    <recommendedName>
        <fullName evidence="4">Kinetochore protein SPC25</fullName>
    </recommendedName>
</protein>
<name>A0A2T9ZGY3_9FUNG</name>
<gene>
    <name evidence="2" type="ORF">BB560_001665</name>
</gene>
<dbReference type="STRING" id="133381.A0A2T9ZGY3"/>
<dbReference type="EMBL" id="MBFS01000185">
    <property type="protein sequence ID" value="PVV03853.1"/>
    <property type="molecule type" value="Genomic_DNA"/>
</dbReference>
<comment type="caution">
    <text evidence="2">The sequence shown here is derived from an EMBL/GenBank/DDBJ whole genome shotgun (WGS) entry which is preliminary data.</text>
</comment>
<evidence type="ECO:0008006" key="4">
    <source>
        <dbReference type="Google" id="ProtNLM"/>
    </source>
</evidence>
<feature type="coiled-coil region" evidence="1">
    <location>
        <begin position="109"/>
        <end position="185"/>
    </location>
</feature>
<reference evidence="2 3" key="1">
    <citation type="journal article" date="2018" name="MBio">
        <title>Comparative Genomics Reveals the Core Gene Toolbox for the Fungus-Insect Symbiosis.</title>
        <authorList>
            <person name="Wang Y."/>
            <person name="Stata M."/>
            <person name="Wang W."/>
            <person name="Stajich J.E."/>
            <person name="White M.M."/>
            <person name="Moncalvo J.M."/>
        </authorList>
    </citation>
    <scope>NUCLEOTIDE SEQUENCE [LARGE SCALE GENOMIC DNA]</scope>
    <source>
        <strain evidence="2 3">SC-DP-2</strain>
    </source>
</reference>
<sequence>MHPGTPIPFSGTPRRRIFSPNRGFEGQNEMKAFPTATKIRKSLAFSSSGNPELNPYPREDEANTTSIIEEYIPPKYIVASEDMRELTTNFLKQFDSMVKEWEDLVLEKRERENKKILELEAREKRLKEDLASIRSQSNDISKQTSIEQAQLREFESEVSAIKTQLEEMSLKANNLSSKKSALENDLVVKTKEINNKKLLNSQMLALCNEHVKILEQVLGLSIFTDRRNQLTFRFSRLTKEDPNFFQEIRVDISNFCYQGIMNQIFA</sequence>